<feature type="compositionally biased region" description="Basic and acidic residues" evidence="1">
    <location>
        <begin position="25"/>
        <end position="45"/>
    </location>
</feature>
<organism evidence="2 3">
    <name type="scientific">Xanthomonas citri pv. citri</name>
    <dbReference type="NCBI Taxonomy" id="611301"/>
    <lineage>
        <taxon>Bacteria</taxon>
        <taxon>Pseudomonadati</taxon>
        <taxon>Pseudomonadota</taxon>
        <taxon>Gammaproteobacteria</taxon>
        <taxon>Lysobacterales</taxon>
        <taxon>Lysobacteraceae</taxon>
        <taxon>Xanthomonas</taxon>
    </lineage>
</organism>
<comment type="caution">
    <text evidence="2">The sequence shown here is derived from an EMBL/GenBank/DDBJ whole genome shotgun (WGS) entry which is preliminary data.</text>
</comment>
<gene>
    <name evidence="2" type="ORF">XAC3562_1930007</name>
</gene>
<evidence type="ECO:0000313" key="3">
    <source>
        <dbReference type="Proteomes" id="UP000052230"/>
    </source>
</evidence>
<dbReference type="Proteomes" id="UP000052230">
    <property type="component" value="Unassembled WGS sequence"/>
</dbReference>
<sequence length="63" mass="7180">MPRRIGPPSIRLWVSRWIQQVIHAELDPPSHAESDPSHTEKHAESDPFATQNRTPPKPIGYCL</sequence>
<proteinExistence type="predicted"/>
<evidence type="ECO:0000256" key="1">
    <source>
        <dbReference type="SAM" id="MobiDB-lite"/>
    </source>
</evidence>
<dbReference type="EMBL" id="CCXZ01000105">
    <property type="protein sequence ID" value="CEG15377.1"/>
    <property type="molecule type" value="Genomic_DNA"/>
</dbReference>
<reference evidence="2 3" key="1">
    <citation type="submission" date="2014-09" db="EMBL/GenBank/DDBJ databases">
        <authorList>
            <person name="Regsiter A."/>
        </authorList>
    </citation>
    <scope>NUCLEOTIDE SEQUENCE [LARGE SCALE GENOMIC DNA]</scope>
</reference>
<name>A0A0U5BQY8_XANCI</name>
<dbReference type="AlphaFoldDB" id="A0A0U5BQY8"/>
<protein>
    <submittedName>
        <fullName evidence="2">Uncharacterized protein</fullName>
    </submittedName>
</protein>
<keyword evidence="3" id="KW-1185">Reference proteome</keyword>
<feature type="region of interest" description="Disordered" evidence="1">
    <location>
        <begin position="25"/>
        <end position="63"/>
    </location>
</feature>
<evidence type="ECO:0000313" key="2">
    <source>
        <dbReference type="EMBL" id="CEG15377.1"/>
    </source>
</evidence>
<accession>A0A0U5BQY8</accession>